<comment type="caution">
    <text evidence="1">The sequence shown here is derived from an EMBL/GenBank/DDBJ whole genome shotgun (WGS) entry which is preliminary data.</text>
</comment>
<dbReference type="PIRSF" id="PIRSF006380">
    <property type="entry name" value="UCP006380"/>
    <property type="match status" value="1"/>
</dbReference>
<dbReference type="InterPro" id="IPR002802">
    <property type="entry name" value="Endo_dU"/>
</dbReference>
<protein>
    <submittedName>
        <fullName evidence="1">Uncharacterized protein</fullName>
    </submittedName>
</protein>
<dbReference type="EMBL" id="BAABRP010000001">
    <property type="protein sequence ID" value="GAA5512077.1"/>
    <property type="molecule type" value="Genomic_DNA"/>
</dbReference>
<organism evidence="1 2">
    <name type="scientific">Deinococcus carri</name>
    <dbReference type="NCBI Taxonomy" id="1211323"/>
    <lineage>
        <taxon>Bacteria</taxon>
        <taxon>Thermotogati</taxon>
        <taxon>Deinococcota</taxon>
        <taxon>Deinococci</taxon>
        <taxon>Deinococcales</taxon>
        <taxon>Deinococcaceae</taxon>
        <taxon>Deinococcus</taxon>
    </lineage>
</organism>
<dbReference type="Pfam" id="PF01949">
    <property type="entry name" value="Endo_dU"/>
    <property type="match status" value="1"/>
</dbReference>
<dbReference type="PANTHER" id="PTHR39518:SF2">
    <property type="entry name" value="UPF0215 PROTEIN MJ1150"/>
    <property type="match status" value="1"/>
</dbReference>
<sequence>MPSAVRKFSHAIGFDDAPFAREHRGDVRVFGTVYAGHTLHGVVSGRVRRDGRNSTAEVARLVELSGAREHLHLILLQGVALAGFNVVDAPALGALTGLPVLLVARRPPDLERIRRALLTRVPGGARKWRLIEALGPMEPCRGVWVQCVGLGLAEAEVALAALTVTGRVPEPLRAAHLIAGGVTRGSSRGGRV</sequence>
<accession>A0ABP9W7E4</accession>
<dbReference type="Proteomes" id="UP001401887">
    <property type="component" value="Unassembled WGS sequence"/>
</dbReference>
<dbReference type="PANTHER" id="PTHR39518">
    <property type="entry name" value="UPF0215 PROTEIN MJ1150"/>
    <property type="match status" value="1"/>
</dbReference>
<name>A0ABP9W7E4_9DEIO</name>
<evidence type="ECO:0000313" key="1">
    <source>
        <dbReference type="EMBL" id="GAA5512077.1"/>
    </source>
</evidence>
<dbReference type="RefSeq" id="WP_345461194.1">
    <property type="nucleotide sequence ID" value="NZ_BAABRP010000001.1"/>
</dbReference>
<dbReference type="HAMAP" id="MF_00582">
    <property type="entry name" value="UPF0215"/>
    <property type="match status" value="1"/>
</dbReference>
<gene>
    <name evidence="1" type="ORF">Dcar01_00791</name>
</gene>
<proteinExistence type="inferred from homology"/>
<keyword evidence="2" id="KW-1185">Reference proteome</keyword>
<dbReference type="Gene3D" id="3.30.2170.10">
    <property type="entry name" value="archaeoglobus fulgidus dsm 4304 superfamily"/>
    <property type="match status" value="1"/>
</dbReference>
<reference evidence="1 2" key="1">
    <citation type="submission" date="2024-02" db="EMBL/GenBank/DDBJ databases">
        <title>Deinococcus carri NBRC 110142.</title>
        <authorList>
            <person name="Ichikawa N."/>
            <person name="Katano-Makiyama Y."/>
            <person name="Hidaka K."/>
        </authorList>
    </citation>
    <scope>NUCLEOTIDE SEQUENCE [LARGE SCALE GENOMIC DNA]</scope>
    <source>
        <strain evidence="1 2">NBRC 110142</strain>
    </source>
</reference>
<evidence type="ECO:0000313" key="2">
    <source>
        <dbReference type="Proteomes" id="UP001401887"/>
    </source>
</evidence>